<dbReference type="Proteomes" id="UP000024635">
    <property type="component" value="Unassembled WGS sequence"/>
</dbReference>
<dbReference type="SMART" id="SM00225">
    <property type="entry name" value="BTB"/>
    <property type="match status" value="1"/>
</dbReference>
<comment type="caution">
    <text evidence="2">The sequence shown here is derived from an EMBL/GenBank/DDBJ whole genome shotgun (WGS) entry which is preliminary data.</text>
</comment>
<dbReference type="OrthoDB" id="5787168at2759"/>
<sequence length="555" mass="63351">MTCETAEELDDPSCGYLRFHLSIDDIALEEDRIEPGRSEFEYEHFFFHISQLKKDGSRFVVLSCTTSSEYEWLLNTQMRIKTGSADSSVLKVVDKDVFEFYPRCEPVSVEIMSDAVATLKFELRILNKLIEPLPTFENGDLTIRFDDGSSIQVYRHLLALYSPYIKKCTENSMVTHVEDFPREAFVELLYHIYPTLRPIYYNIRDFAKAAVAFQATPLIYMLSEHLVEFNTRAMSLEQKLRAALDFELCPAIEELVYRAAQDGVWGHLIKLGFEPETFFGPEVYKKVVCPAIVAGRQNEYGTPLIPSPYKQPDFFSEESANDKNNVSILFRSTPFYVNRGILDVHGTSKFAMNKDGSLQALFTREMEEQCAKGVILPGEVLVSLFCSLYPLGPAVPIKFLRAAIVFCHDHDWHHAKSRLEQDLMQEPPDCTNTYRDQIIFAETFNLQNMLTTCIQRAEGSCNGFANELIKRDDFKLISAPTRDFILDRVCSGWGLEPKHVNRLATREPTSFRERQVGLARGGPRAFEEERKAGTLAEMVSEYYFGPVGEICVVDS</sequence>
<gene>
    <name evidence="2" type="primary">Acey_s0144.g2446</name>
    <name evidence="2" type="synonym">Acey-C18E9.8</name>
    <name evidence="2" type="ORF">Y032_0144g2446</name>
</gene>
<protein>
    <recommendedName>
        <fullName evidence="1">BTB domain-containing protein</fullName>
    </recommendedName>
</protein>
<dbReference type="InterPro" id="IPR011333">
    <property type="entry name" value="SKP1/BTB/POZ_sf"/>
</dbReference>
<organism evidence="2 3">
    <name type="scientific">Ancylostoma ceylanicum</name>
    <dbReference type="NCBI Taxonomy" id="53326"/>
    <lineage>
        <taxon>Eukaryota</taxon>
        <taxon>Metazoa</taxon>
        <taxon>Ecdysozoa</taxon>
        <taxon>Nematoda</taxon>
        <taxon>Chromadorea</taxon>
        <taxon>Rhabditida</taxon>
        <taxon>Rhabditina</taxon>
        <taxon>Rhabditomorpha</taxon>
        <taxon>Strongyloidea</taxon>
        <taxon>Ancylostomatidae</taxon>
        <taxon>Ancylostomatinae</taxon>
        <taxon>Ancylostoma</taxon>
    </lineage>
</organism>
<dbReference type="Pfam" id="PF00651">
    <property type="entry name" value="BTB"/>
    <property type="match status" value="1"/>
</dbReference>
<evidence type="ECO:0000313" key="3">
    <source>
        <dbReference type="Proteomes" id="UP000024635"/>
    </source>
</evidence>
<evidence type="ECO:0000313" key="2">
    <source>
        <dbReference type="EMBL" id="EYB96989.1"/>
    </source>
</evidence>
<dbReference type="InterPro" id="IPR056656">
    <property type="entry name" value="DUF7754"/>
</dbReference>
<feature type="domain" description="BTB" evidence="1">
    <location>
        <begin position="139"/>
        <end position="193"/>
    </location>
</feature>
<dbReference type="InterPro" id="IPR000210">
    <property type="entry name" value="BTB/POZ_dom"/>
</dbReference>
<proteinExistence type="predicted"/>
<keyword evidence="3" id="KW-1185">Reference proteome</keyword>
<name>A0A016T319_9BILA</name>
<dbReference type="Pfam" id="PF24937">
    <property type="entry name" value="DUF7754"/>
    <property type="match status" value="1"/>
</dbReference>
<dbReference type="EMBL" id="JARK01001480">
    <property type="protein sequence ID" value="EYB96989.1"/>
    <property type="molecule type" value="Genomic_DNA"/>
</dbReference>
<dbReference type="PROSITE" id="PS50097">
    <property type="entry name" value="BTB"/>
    <property type="match status" value="1"/>
</dbReference>
<dbReference type="AlphaFoldDB" id="A0A016T319"/>
<dbReference type="SUPFAM" id="SSF54695">
    <property type="entry name" value="POZ domain"/>
    <property type="match status" value="1"/>
</dbReference>
<reference evidence="3" key="1">
    <citation type="journal article" date="2015" name="Nat. Genet.">
        <title>The genome and transcriptome of the zoonotic hookworm Ancylostoma ceylanicum identify infection-specific gene families.</title>
        <authorList>
            <person name="Schwarz E.M."/>
            <person name="Hu Y."/>
            <person name="Antoshechkin I."/>
            <person name="Miller M.M."/>
            <person name="Sternberg P.W."/>
            <person name="Aroian R.V."/>
        </authorList>
    </citation>
    <scope>NUCLEOTIDE SEQUENCE</scope>
    <source>
        <strain evidence="3">HY135</strain>
    </source>
</reference>
<accession>A0A016T319</accession>
<dbReference type="Gene3D" id="3.30.710.10">
    <property type="entry name" value="Potassium Channel Kv1.1, Chain A"/>
    <property type="match status" value="1"/>
</dbReference>
<evidence type="ECO:0000259" key="1">
    <source>
        <dbReference type="PROSITE" id="PS50097"/>
    </source>
</evidence>